<dbReference type="PANTHER" id="PTHR38664">
    <property type="entry name" value="SLR0058 PROTEIN"/>
    <property type="match status" value="1"/>
</dbReference>
<sequence length="142" mass="15316">MGELKNLREQQESIVARAKEVNRKIYLAGLGAYSKVEGTSGELFDKYAEAGATELGEAAAGKPKALLAGRGLLKAAGELVESAPEKRKELYQRFLETGRKERGEKAEATSEYLLAGIGAVLTAREESQKLFNDLVSAGEQRA</sequence>
<dbReference type="HOGENOM" id="CLU_1782771_0_0_6"/>
<evidence type="ECO:0000313" key="2">
    <source>
        <dbReference type="Proteomes" id="UP000006764"/>
    </source>
</evidence>
<evidence type="ECO:0008006" key="3">
    <source>
        <dbReference type="Google" id="ProtNLM"/>
    </source>
</evidence>
<accession>A0A0B4XJ25</accession>
<dbReference type="RefSeq" id="WP_008740364.1">
    <property type="nucleotide sequence ID" value="NZ_CP004387.1"/>
</dbReference>
<dbReference type="Pfam" id="PF05597">
    <property type="entry name" value="Phasin"/>
    <property type="match status" value="1"/>
</dbReference>
<keyword evidence="2" id="KW-1185">Reference proteome</keyword>
<organism evidence="1 2">
    <name type="scientific">Isoalcanivorax pacificus W11-5</name>
    <dbReference type="NCBI Taxonomy" id="391936"/>
    <lineage>
        <taxon>Bacteria</taxon>
        <taxon>Pseudomonadati</taxon>
        <taxon>Pseudomonadota</taxon>
        <taxon>Gammaproteobacteria</taxon>
        <taxon>Oceanospirillales</taxon>
        <taxon>Alcanivoracaceae</taxon>
        <taxon>Isoalcanivorax</taxon>
    </lineage>
</organism>
<dbReference type="Proteomes" id="UP000006764">
    <property type="component" value="Chromosome"/>
</dbReference>
<reference evidence="1 2" key="1">
    <citation type="journal article" date="2012" name="J. Bacteriol.">
        <title>Genome sequence of an alkane-degrading bacterium, Alcanivorax pacificus type strain W11-5, isolated from deep sea sediment.</title>
        <authorList>
            <person name="Lai Q."/>
            <person name="Shao Z."/>
        </authorList>
    </citation>
    <scope>NUCLEOTIDE SEQUENCE [LARGE SCALE GENOMIC DNA]</scope>
    <source>
        <strain evidence="1 2">W11-5</strain>
    </source>
</reference>
<gene>
    <name evidence="1" type="ORF">S7S_03120</name>
</gene>
<proteinExistence type="predicted"/>
<dbReference type="PANTHER" id="PTHR38664:SF1">
    <property type="entry name" value="SLR0058 PROTEIN"/>
    <property type="match status" value="1"/>
</dbReference>
<dbReference type="OrthoDB" id="6080371at2"/>
<dbReference type="InterPro" id="IPR008769">
    <property type="entry name" value="PhaF_PhaI"/>
</dbReference>
<protein>
    <recommendedName>
        <fullName evidence="3">Phasin family protein</fullName>
    </recommendedName>
</protein>
<dbReference type="KEGG" id="apac:S7S_03120"/>
<dbReference type="AlphaFoldDB" id="A0A0B4XJ25"/>
<dbReference type="EMBL" id="CP004387">
    <property type="protein sequence ID" value="AJD47046.1"/>
    <property type="molecule type" value="Genomic_DNA"/>
</dbReference>
<name>A0A0B4XJ25_9GAMM</name>
<evidence type="ECO:0000313" key="1">
    <source>
        <dbReference type="EMBL" id="AJD47046.1"/>
    </source>
</evidence>
<dbReference type="STRING" id="391936.S7S_03120"/>